<dbReference type="EMBL" id="CP053073">
    <property type="protein sequence ID" value="QJR15718.1"/>
    <property type="molecule type" value="Genomic_DNA"/>
</dbReference>
<reference evidence="2 3" key="1">
    <citation type="submission" date="2020-04" db="EMBL/GenBank/DDBJ databases">
        <title>Usitatibacter rugosus gen. nov., sp. nov. and Usitatibacter palustris sp. nov., novel members of Usitatibacteraceae fam. nov. within the order Nitrosomonadales isolated from soil.</title>
        <authorList>
            <person name="Huber K.J."/>
            <person name="Neumann-Schaal M."/>
            <person name="Geppert A."/>
            <person name="Luckner M."/>
            <person name="Wanner G."/>
            <person name="Overmann J."/>
        </authorList>
    </citation>
    <scope>NUCLEOTIDE SEQUENCE [LARGE SCALE GENOMIC DNA]</scope>
    <source>
        <strain evidence="2 3">Swamp67</strain>
    </source>
</reference>
<accession>A0A6M4HA24</accession>
<protein>
    <recommendedName>
        <fullName evidence="4">HdeA/HdeB family protein</fullName>
    </recommendedName>
</protein>
<dbReference type="InParanoid" id="A0A6M4HA24"/>
<keyword evidence="3" id="KW-1185">Reference proteome</keyword>
<sequence length="115" mass="13264">MRTLLLAVAACFAFHAHAADEPKKPPVTLDFRLEPGKIHEECMKLAKDQAKRFEWTSDTNIDFNVHYHKGQEAFYPFKANNRKAAKARFVADHADEYCWMWIAKKEPATVRGSIK</sequence>
<evidence type="ECO:0000313" key="2">
    <source>
        <dbReference type="EMBL" id="QJR15718.1"/>
    </source>
</evidence>
<feature type="signal peptide" evidence="1">
    <location>
        <begin position="1"/>
        <end position="18"/>
    </location>
</feature>
<keyword evidence="1" id="KW-0732">Signal</keyword>
<evidence type="ECO:0000313" key="3">
    <source>
        <dbReference type="Proteomes" id="UP000503096"/>
    </source>
</evidence>
<dbReference type="Proteomes" id="UP000503096">
    <property type="component" value="Chromosome"/>
</dbReference>
<evidence type="ECO:0008006" key="4">
    <source>
        <dbReference type="Google" id="ProtNLM"/>
    </source>
</evidence>
<proteinExistence type="predicted"/>
<organism evidence="2 3">
    <name type="scientific">Usitatibacter palustris</name>
    <dbReference type="NCBI Taxonomy" id="2732487"/>
    <lineage>
        <taxon>Bacteria</taxon>
        <taxon>Pseudomonadati</taxon>
        <taxon>Pseudomonadota</taxon>
        <taxon>Betaproteobacteria</taxon>
        <taxon>Nitrosomonadales</taxon>
        <taxon>Usitatibacteraceae</taxon>
        <taxon>Usitatibacter</taxon>
    </lineage>
</organism>
<name>A0A6M4HA24_9PROT</name>
<evidence type="ECO:0000256" key="1">
    <source>
        <dbReference type="SAM" id="SignalP"/>
    </source>
</evidence>
<dbReference type="RefSeq" id="WP_171163251.1">
    <property type="nucleotide sequence ID" value="NZ_CP053073.1"/>
</dbReference>
<dbReference type="AlphaFoldDB" id="A0A6M4HA24"/>
<gene>
    <name evidence="2" type="ORF">DSM104440_02544</name>
</gene>
<feature type="chain" id="PRO_5026956564" description="HdeA/HdeB family protein" evidence="1">
    <location>
        <begin position="19"/>
        <end position="115"/>
    </location>
</feature>
<dbReference type="KEGG" id="upl:DSM104440_02544"/>